<gene>
    <name evidence="1" type="ORF">SAMN06295970_109101</name>
</gene>
<evidence type="ECO:0008006" key="3">
    <source>
        <dbReference type="Google" id="ProtNLM"/>
    </source>
</evidence>
<organism evidence="1 2">
    <name type="scientific">Noviherbaspirillum suwonense</name>
    <dbReference type="NCBI Taxonomy" id="1224511"/>
    <lineage>
        <taxon>Bacteria</taxon>
        <taxon>Pseudomonadati</taxon>
        <taxon>Pseudomonadota</taxon>
        <taxon>Betaproteobacteria</taxon>
        <taxon>Burkholderiales</taxon>
        <taxon>Oxalobacteraceae</taxon>
        <taxon>Noviherbaspirillum</taxon>
    </lineage>
</organism>
<protein>
    <recommendedName>
        <fullName evidence="3">N-acetyltransferase domain-containing protein</fullName>
    </recommendedName>
</protein>
<evidence type="ECO:0000313" key="1">
    <source>
        <dbReference type="EMBL" id="SMP63568.1"/>
    </source>
</evidence>
<dbReference type="InterPro" id="IPR016181">
    <property type="entry name" value="Acyl_CoA_acyltransferase"/>
</dbReference>
<dbReference type="SUPFAM" id="SSF55729">
    <property type="entry name" value="Acyl-CoA N-acyltransferases (Nat)"/>
    <property type="match status" value="1"/>
</dbReference>
<dbReference type="Proteomes" id="UP001158049">
    <property type="component" value="Unassembled WGS sequence"/>
</dbReference>
<keyword evidence="2" id="KW-1185">Reference proteome</keyword>
<comment type="caution">
    <text evidence="1">The sequence shown here is derived from an EMBL/GenBank/DDBJ whole genome shotgun (WGS) entry which is preliminary data.</text>
</comment>
<dbReference type="RefSeq" id="WP_283442777.1">
    <property type="nucleotide sequence ID" value="NZ_FXUL01000009.1"/>
</dbReference>
<evidence type="ECO:0000313" key="2">
    <source>
        <dbReference type="Proteomes" id="UP001158049"/>
    </source>
</evidence>
<dbReference type="EMBL" id="FXUL01000009">
    <property type="protein sequence ID" value="SMP63568.1"/>
    <property type="molecule type" value="Genomic_DNA"/>
</dbReference>
<reference evidence="1 2" key="1">
    <citation type="submission" date="2017-05" db="EMBL/GenBank/DDBJ databases">
        <authorList>
            <person name="Varghese N."/>
            <person name="Submissions S."/>
        </authorList>
    </citation>
    <scope>NUCLEOTIDE SEQUENCE [LARGE SCALE GENOMIC DNA]</scope>
    <source>
        <strain evidence="1 2">DSM 26001</strain>
    </source>
</reference>
<name>A0ABY1QDA9_9BURK</name>
<sequence length="218" mass="23653">MGNQSGRKKQKATAPVLCARHRGFDLWFEGIGWDLPRTDRMMKGRENGRYADICGDDIGAMEGLGWEFIAEPICFTATHGDAAVIASAWVAPMRTEENEVGCNLTYAVDEAYEGRSLARLLTCLAFLAADQTHAGMTFANIESRTGNLASLALARSLTFTHYPDGDFTMPVAGAAEEAAFQCLRADMDALRHCAYRTLEERGLGALLSLIRGAARPAA</sequence>
<dbReference type="Gene3D" id="3.40.630.30">
    <property type="match status" value="1"/>
</dbReference>
<proteinExistence type="predicted"/>
<accession>A0ABY1QDA9</accession>